<feature type="domain" description="Glycosyl transferase family 1" evidence="2">
    <location>
        <begin position="237"/>
        <end position="379"/>
    </location>
</feature>
<dbReference type="Proteomes" id="UP000000393">
    <property type="component" value="Chromosome"/>
</dbReference>
<sequence>MADNYPKPSLLHILHSWGGGIARWTEDFIQHYPERRHLILYSVSNRNIFGQGLELVDSAYPERPLATWELTPPIPTTALTHPQYKTLLSDLLTGLAVETVVVSSLIGHSLDALDTGRLTLRVLHDLYPYCPAMFGYFGASCERCNQDSLAHCLESNPHNECWHNSTAEHWLATRQVYAAAILQPQVYLVAPSRTARDRLYQLYPEIAAKTCHLIPHGTDLERLRRPVHTTPSNNARDVEHESRKLRIVVPGRLEFHKGLPLLQEALPRLTKQAEFLLLGCGLFAQSFTDIKGITLVPDYNLAELSTLIQNFSPDCALLLSTLPETFSYTLSEMWALGIPTLATALGAFRERIQHGINGFLYPPTAQDLIALVTSLAKERVSLGRVAHHLDTHPIRQARDMVQDYQALLPTLSNSLTQGNWLPQGIENAQIRNHSTHTRLKQETCRQAAELAESRHQLNEMSQMLSYHQAHTKTLERELIALRHSNSWRMTAPLRALRTHFHPKPPWAANQNPPPIASGRETSTLQPTQNISKNRSLLQERAHTLNLSQRLTGRIHLRERLGIPDAARIMLGLAQTDQPEAVQDFISAASRQMDNQRNLYFLWCEGDDISPLPAGLKARGLAMAPRRLFFIQATAASLPEYLIAADLIYLPMAGDKSQPHLTKIKQFRVPVISTLTDHALITTLSNHNIF</sequence>
<feature type="region of interest" description="Disordered" evidence="1">
    <location>
        <begin position="502"/>
        <end position="527"/>
    </location>
</feature>
<gene>
    <name evidence="3" type="ordered locus">Nwat_0914</name>
</gene>
<name>D8K4G1_NITWC</name>
<dbReference type="AlphaFoldDB" id="D8K4G1"/>
<dbReference type="Gene3D" id="3.40.50.2000">
    <property type="entry name" value="Glycogen Phosphorylase B"/>
    <property type="match status" value="1"/>
</dbReference>
<dbReference type="STRING" id="105559.Nwat_0914"/>
<dbReference type="eggNOG" id="COG0438">
    <property type="taxonomic scope" value="Bacteria"/>
</dbReference>
<dbReference type="GO" id="GO:1901135">
    <property type="term" value="P:carbohydrate derivative metabolic process"/>
    <property type="evidence" value="ECO:0007669"/>
    <property type="project" value="UniProtKB-ARBA"/>
</dbReference>
<dbReference type="Pfam" id="PF00534">
    <property type="entry name" value="Glycos_transf_1"/>
    <property type="match status" value="1"/>
</dbReference>
<dbReference type="HOGENOM" id="CLU_399456_0_0_6"/>
<dbReference type="CDD" id="cd03801">
    <property type="entry name" value="GT4_PimA-like"/>
    <property type="match status" value="1"/>
</dbReference>
<dbReference type="EMBL" id="CP002086">
    <property type="protein sequence ID" value="ADJ27858.1"/>
    <property type="molecule type" value="Genomic_DNA"/>
</dbReference>
<reference evidence="3 4" key="1">
    <citation type="submission" date="2010-06" db="EMBL/GenBank/DDBJ databases">
        <title>Complete sequence of chromosome of Nitrosococcus watsoni C-113.</title>
        <authorList>
            <consortium name="US DOE Joint Genome Institute"/>
            <person name="Lucas S."/>
            <person name="Copeland A."/>
            <person name="Lapidus A."/>
            <person name="Cheng J.-F."/>
            <person name="Bruce D."/>
            <person name="Goodwin L."/>
            <person name="Pitluck S."/>
            <person name="Malfatti S.A."/>
            <person name="Chain P.S.G."/>
            <person name="Land M."/>
            <person name="Hauser L."/>
            <person name="Kyrpides N."/>
            <person name="Ivanova N."/>
            <person name="Cambell M.A."/>
            <person name="Heidelberg J.F."/>
            <person name="Klotz M.G."/>
            <person name="Woyke T."/>
        </authorList>
    </citation>
    <scope>NUCLEOTIDE SEQUENCE [LARGE SCALE GENOMIC DNA]</scope>
    <source>
        <strain evidence="3 4">C-113</strain>
    </source>
</reference>
<dbReference type="CAZy" id="GT4">
    <property type="family name" value="Glycosyltransferase Family 4"/>
</dbReference>
<evidence type="ECO:0000313" key="3">
    <source>
        <dbReference type="EMBL" id="ADJ27858.1"/>
    </source>
</evidence>
<evidence type="ECO:0000259" key="2">
    <source>
        <dbReference type="Pfam" id="PF00534"/>
    </source>
</evidence>
<dbReference type="KEGG" id="nwa:Nwat_0914"/>
<dbReference type="InterPro" id="IPR001296">
    <property type="entry name" value="Glyco_trans_1"/>
</dbReference>
<keyword evidence="4" id="KW-1185">Reference proteome</keyword>
<dbReference type="PANTHER" id="PTHR12526">
    <property type="entry name" value="GLYCOSYLTRANSFERASE"/>
    <property type="match status" value="1"/>
</dbReference>
<dbReference type="OrthoDB" id="9807209at2"/>
<keyword evidence="3" id="KW-0808">Transferase</keyword>
<dbReference type="RefSeq" id="WP_013219961.1">
    <property type="nucleotide sequence ID" value="NC_014315.1"/>
</dbReference>
<evidence type="ECO:0000313" key="4">
    <source>
        <dbReference type="Proteomes" id="UP000000393"/>
    </source>
</evidence>
<dbReference type="GO" id="GO:0016757">
    <property type="term" value="F:glycosyltransferase activity"/>
    <property type="evidence" value="ECO:0007669"/>
    <property type="project" value="InterPro"/>
</dbReference>
<organism evidence="3 4">
    <name type="scientific">Nitrosococcus watsoni (strain C-113)</name>
    <dbReference type="NCBI Taxonomy" id="105559"/>
    <lineage>
        <taxon>Bacteria</taxon>
        <taxon>Pseudomonadati</taxon>
        <taxon>Pseudomonadota</taxon>
        <taxon>Gammaproteobacteria</taxon>
        <taxon>Chromatiales</taxon>
        <taxon>Chromatiaceae</taxon>
        <taxon>Nitrosococcus</taxon>
    </lineage>
</organism>
<evidence type="ECO:0000256" key="1">
    <source>
        <dbReference type="SAM" id="MobiDB-lite"/>
    </source>
</evidence>
<proteinExistence type="predicted"/>
<dbReference type="PANTHER" id="PTHR12526:SF638">
    <property type="entry name" value="SPORE COAT PROTEIN SA"/>
    <property type="match status" value="1"/>
</dbReference>
<accession>D8K4G1</accession>
<protein>
    <submittedName>
        <fullName evidence="3">Glycosyl transferase group 1</fullName>
    </submittedName>
</protein>
<dbReference type="SUPFAM" id="SSF53756">
    <property type="entry name" value="UDP-Glycosyltransferase/glycogen phosphorylase"/>
    <property type="match status" value="1"/>
</dbReference>